<evidence type="ECO:0000313" key="1">
    <source>
        <dbReference type="EMBL" id="GGK42743.1"/>
    </source>
</evidence>
<evidence type="ECO:0000313" key="2">
    <source>
        <dbReference type="Proteomes" id="UP000647587"/>
    </source>
</evidence>
<name>A0ABQ2F206_9DEIO</name>
<sequence>MTMLDHSGVLQTQHRLQDTLGQRIPLCEDGGGGYVLIDGSQVTIEDAEYGTIRTYSDLAAFFDDLNQGLTQGRYELIESVLGEFPAFEWVVHSDRT</sequence>
<protein>
    <submittedName>
        <fullName evidence="1">Uncharacterized protein</fullName>
    </submittedName>
</protein>
<accession>A0ABQ2F206</accession>
<keyword evidence="2" id="KW-1185">Reference proteome</keyword>
<comment type="caution">
    <text evidence="1">The sequence shown here is derived from an EMBL/GenBank/DDBJ whole genome shotgun (WGS) entry which is preliminary data.</text>
</comment>
<proteinExistence type="predicted"/>
<gene>
    <name evidence="1" type="ORF">GCM10008955_40650</name>
</gene>
<organism evidence="1 2">
    <name type="scientific">Deinococcus malanensis</name>
    <dbReference type="NCBI Taxonomy" id="1706855"/>
    <lineage>
        <taxon>Bacteria</taxon>
        <taxon>Thermotogati</taxon>
        <taxon>Deinococcota</taxon>
        <taxon>Deinococci</taxon>
        <taxon>Deinococcales</taxon>
        <taxon>Deinococcaceae</taxon>
        <taxon>Deinococcus</taxon>
    </lineage>
</organism>
<reference evidence="2" key="1">
    <citation type="journal article" date="2019" name="Int. J. Syst. Evol. Microbiol.">
        <title>The Global Catalogue of Microorganisms (GCM) 10K type strain sequencing project: providing services to taxonomists for standard genome sequencing and annotation.</title>
        <authorList>
            <consortium name="The Broad Institute Genomics Platform"/>
            <consortium name="The Broad Institute Genome Sequencing Center for Infectious Disease"/>
            <person name="Wu L."/>
            <person name="Ma J."/>
        </authorList>
    </citation>
    <scope>NUCLEOTIDE SEQUENCE [LARGE SCALE GENOMIC DNA]</scope>
    <source>
        <strain evidence="2">JCM 30331</strain>
    </source>
</reference>
<dbReference type="Proteomes" id="UP000647587">
    <property type="component" value="Unassembled WGS sequence"/>
</dbReference>
<dbReference type="RefSeq" id="WP_189012078.1">
    <property type="nucleotide sequence ID" value="NZ_BMPP01000034.1"/>
</dbReference>
<dbReference type="EMBL" id="BMPP01000034">
    <property type="protein sequence ID" value="GGK42743.1"/>
    <property type="molecule type" value="Genomic_DNA"/>
</dbReference>